<dbReference type="GO" id="GO:0005634">
    <property type="term" value="C:nucleus"/>
    <property type="evidence" value="ECO:0007669"/>
    <property type="project" value="UniProtKB-SubCell"/>
</dbReference>
<accession>A0A3N4MK98</accession>
<evidence type="ECO:0000313" key="11">
    <source>
        <dbReference type="Proteomes" id="UP000267821"/>
    </source>
</evidence>
<evidence type="ECO:0000256" key="7">
    <source>
        <dbReference type="ARBA" id="ARBA00025735"/>
    </source>
</evidence>
<keyword evidence="8" id="KW-0175">Coiled coil</keyword>
<keyword evidence="5" id="KW-0539">Nucleus</keyword>
<dbReference type="GO" id="GO:0051382">
    <property type="term" value="P:kinetochore assembly"/>
    <property type="evidence" value="ECO:0007669"/>
    <property type="project" value="InterPro"/>
</dbReference>
<dbReference type="InterPro" id="IPR040034">
    <property type="entry name" value="CENP-H"/>
</dbReference>
<evidence type="ECO:0000313" key="10">
    <source>
        <dbReference type="EMBL" id="RPB28735.1"/>
    </source>
</evidence>
<comment type="subcellular location">
    <subcellularLocation>
        <location evidence="2">Chromosome</location>
        <location evidence="2">Centromere</location>
        <location evidence="2">Kinetochore</location>
    </subcellularLocation>
    <subcellularLocation>
        <location evidence="1">Nucleus</location>
    </subcellularLocation>
</comment>
<dbReference type="InterPro" id="IPR008426">
    <property type="entry name" value="CENP-H_C"/>
</dbReference>
<dbReference type="GO" id="GO:0000776">
    <property type="term" value="C:kinetochore"/>
    <property type="evidence" value="ECO:0007669"/>
    <property type="project" value="UniProtKB-KW"/>
</dbReference>
<evidence type="ECO:0000256" key="2">
    <source>
        <dbReference type="ARBA" id="ARBA00004629"/>
    </source>
</evidence>
<feature type="coiled-coil region" evidence="8">
    <location>
        <begin position="98"/>
        <end position="132"/>
    </location>
</feature>
<dbReference type="GO" id="GO:0007052">
    <property type="term" value="P:mitotic spindle organization"/>
    <property type="evidence" value="ECO:0007669"/>
    <property type="project" value="TreeGrafter"/>
</dbReference>
<evidence type="ECO:0000256" key="4">
    <source>
        <dbReference type="ARBA" id="ARBA00022838"/>
    </source>
</evidence>
<dbReference type="GO" id="GO:0007059">
    <property type="term" value="P:chromosome segregation"/>
    <property type="evidence" value="ECO:0007669"/>
    <property type="project" value="TreeGrafter"/>
</dbReference>
<evidence type="ECO:0000256" key="5">
    <source>
        <dbReference type="ARBA" id="ARBA00023242"/>
    </source>
</evidence>
<evidence type="ECO:0000256" key="8">
    <source>
        <dbReference type="SAM" id="Coils"/>
    </source>
</evidence>
<sequence length="294" mass="33042">MVSPSVSPSPAPHPQSSLHALRSTCLSLLLAQQSHPIGFPILTSQPKPLLSPFCDLQPSEHTLLALWDELRDVIYERLKAEARAELLARSLVEESEAMDEEEDDDGVLEERIQKLEQEVAKLQAEQGVKEEIALGIITGREVQNTIYGMRGDRENGAPASSIAKTRALRSLTHLHSTYLSILTHLHNTLTTLHTHLTHLTTQRLTQTNTNRLLTTHLLKLTSQIASKAHKDNIFDENLRRKVEEMELQVKDVKMRWEVARNVFQGVVAGSGVDWVRVEDGRLRTLILEAGEELE</sequence>
<protein>
    <recommendedName>
        <fullName evidence="9">Centromere protein H C-terminal domain-containing protein</fullName>
    </recommendedName>
</protein>
<keyword evidence="3" id="KW-0158">Chromosome</keyword>
<evidence type="ECO:0000256" key="1">
    <source>
        <dbReference type="ARBA" id="ARBA00004123"/>
    </source>
</evidence>
<organism evidence="10 11">
    <name type="scientific">Terfezia boudieri ATCC MYA-4762</name>
    <dbReference type="NCBI Taxonomy" id="1051890"/>
    <lineage>
        <taxon>Eukaryota</taxon>
        <taxon>Fungi</taxon>
        <taxon>Dikarya</taxon>
        <taxon>Ascomycota</taxon>
        <taxon>Pezizomycotina</taxon>
        <taxon>Pezizomycetes</taxon>
        <taxon>Pezizales</taxon>
        <taxon>Pezizaceae</taxon>
        <taxon>Terfezia</taxon>
    </lineage>
</organism>
<feature type="domain" description="Centromere protein H C-terminal" evidence="9">
    <location>
        <begin position="165"/>
        <end position="289"/>
    </location>
</feature>
<keyword evidence="11" id="KW-1185">Reference proteome</keyword>
<evidence type="ECO:0000256" key="3">
    <source>
        <dbReference type="ARBA" id="ARBA00022454"/>
    </source>
</evidence>
<dbReference type="InParanoid" id="A0A3N4MK98"/>
<dbReference type="PANTHER" id="PTHR48122:SF1">
    <property type="entry name" value="CENTROMERE PROTEIN H"/>
    <property type="match status" value="1"/>
</dbReference>
<dbReference type="GO" id="GO:0043515">
    <property type="term" value="F:kinetochore binding"/>
    <property type="evidence" value="ECO:0007669"/>
    <property type="project" value="TreeGrafter"/>
</dbReference>
<dbReference type="EMBL" id="ML121529">
    <property type="protein sequence ID" value="RPB28735.1"/>
    <property type="molecule type" value="Genomic_DNA"/>
</dbReference>
<keyword evidence="4" id="KW-0995">Kinetochore</keyword>
<dbReference type="PANTHER" id="PTHR48122">
    <property type="entry name" value="CENTROMERE PROTEIN H"/>
    <property type="match status" value="1"/>
</dbReference>
<dbReference type="OrthoDB" id="5403712at2759"/>
<proteinExistence type="inferred from homology"/>
<evidence type="ECO:0000259" key="9">
    <source>
        <dbReference type="Pfam" id="PF05837"/>
    </source>
</evidence>
<gene>
    <name evidence="10" type="ORF">L211DRAFT_833721</name>
</gene>
<reference evidence="10 11" key="1">
    <citation type="journal article" date="2018" name="Nat. Ecol. Evol.">
        <title>Pezizomycetes genomes reveal the molecular basis of ectomycorrhizal truffle lifestyle.</title>
        <authorList>
            <person name="Murat C."/>
            <person name="Payen T."/>
            <person name="Noel B."/>
            <person name="Kuo A."/>
            <person name="Morin E."/>
            <person name="Chen J."/>
            <person name="Kohler A."/>
            <person name="Krizsan K."/>
            <person name="Balestrini R."/>
            <person name="Da Silva C."/>
            <person name="Montanini B."/>
            <person name="Hainaut M."/>
            <person name="Levati E."/>
            <person name="Barry K.W."/>
            <person name="Belfiori B."/>
            <person name="Cichocki N."/>
            <person name="Clum A."/>
            <person name="Dockter R.B."/>
            <person name="Fauchery L."/>
            <person name="Guy J."/>
            <person name="Iotti M."/>
            <person name="Le Tacon F."/>
            <person name="Lindquist E.A."/>
            <person name="Lipzen A."/>
            <person name="Malagnac F."/>
            <person name="Mello A."/>
            <person name="Molinier V."/>
            <person name="Miyauchi S."/>
            <person name="Poulain J."/>
            <person name="Riccioni C."/>
            <person name="Rubini A."/>
            <person name="Sitrit Y."/>
            <person name="Splivallo R."/>
            <person name="Traeger S."/>
            <person name="Wang M."/>
            <person name="Zifcakova L."/>
            <person name="Wipf D."/>
            <person name="Zambonelli A."/>
            <person name="Paolocci F."/>
            <person name="Nowrousian M."/>
            <person name="Ottonello S."/>
            <person name="Baldrian P."/>
            <person name="Spatafora J.W."/>
            <person name="Henrissat B."/>
            <person name="Nagy L.G."/>
            <person name="Aury J.M."/>
            <person name="Wincker P."/>
            <person name="Grigoriev I.V."/>
            <person name="Bonfante P."/>
            <person name="Martin F.M."/>
        </authorList>
    </citation>
    <scope>NUCLEOTIDE SEQUENCE [LARGE SCALE GENOMIC DNA]</scope>
    <source>
        <strain evidence="10 11">ATCC MYA-4762</strain>
    </source>
</reference>
<comment type="similarity">
    <text evidence="7">Belongs to the CENP-H/MCM16 family.</text>
</comment>
<dbReference type="Pfam" id="PF05837">
    <property type="entry name" value="CENP-H"/>
    <property type="match status" value="1"/>
</dbReference>
<evidence type="ECO:0000256" key="6">
    <source>
        <dbReference type="ARBA" id="ARBA00023328"/>
    </source>
</evidence>
<keyword evidence="6" id="KW-0137">Centromere</keyword>
<name>A0A3N4MK98_9PEZI</name>
<dbReference type="AlphaFoldDB" id="A0A3N4MK98"/>
<dbReference type="Proteomes" id="UP000267821">
    <property type="component" value="Unassembled WGS sequence"/>
</dbReference>